<protein>
    <submittedName>
        <fullName evidence="1">Uncharacterized protein</fullName>
    </submittedName>
</protein>
<gene>
    <name evidence="1" type="ORF">NTG6680_1133</name>
</gene>
<proteinExistence type="predicted"/>
<dbReference type="Proteomes" id="UP000839052">
    <property type="component" value="Chromosome"/>
</dbReference>
<name>A0ABN8AI36_9PROT</name>
<dbReference type="EMBL" id="OU912926">
    <property type="protein sequence ID" value="CAG9932386.1"/>
    <property type="molecule type" value="Genomic_DNA"/>
</dbReference>
<reference evidence="1 2" key="1">
    <citation type="submission" date="2021-10" db="EMBL/GenBank/DDBJ databases">
        <authorList>
            <person name="Koch H."/>
        </authorList>
    </citation>
    <scope>NUCLEOTIDE SEQUENCE [LARGE SCALE GENOMIC DNA]</scope>
    <source>
        <strain evidence="1">6680</strain>
    </source>
</reference>
<evidence type="ECO:0000313" key="1">
    <source>
        <dbReference type="EMBL" id="CAG9932386.1"/>
    </source>
</evidence>
<evidence type="ECO:0000313" key="2">
    <source>
        <dbReference type="Proteomes" id="UP000839052"/>
    </source>
</evidence>
<organism evidence="1 2">
    <name type="scientific">Candidatus Nitrotoga arctica</name>
    <dbReference type="NCBI Taxonomy" id="453162"/>
    <lineage>
        <taxon>Bacteria</taxon>
        <taxon>Pseudomonadati</taxon>
        <taxon>Pseudomonadota</taxon>
        <taxon>Betaproteobacteria</taxon>
        <taxon>Nitrosomonadales</taxon>
        <taxon>Gallionellaceae</taxon>
        <taxon>Candidatus Nitrotoga</taxon>
    </lineage>
</organism>
<sequence length="122" mass="13214">MQVCGNTFFAAILKKGIILSYFGKTTFRVVSIAILAVVPVISYAYPADPEECKAAEGVWIDFKTTPSDGWCRGPKATPSGPIMVCAKVKGIEQKIGSEMVCIPRDVARQKLLLEHDVPAKAN</sequence>
<accession>A0ABN8AI36</accession>
<dbReference type="RefSeq" id="WP_239796325.1">
    <property type="nucleotide sequence ID" value="NZ_OU912926.1"/>
</dbReference>
<keyword evidence="2" id="KW-1185">Reference proteome</keyword>